<proteinExistence type="predicted"/>
<reference evidence="1" key="1">
    <citation type="journal article" date="2021" name="Proc. Natl. Acad. Sci. U.S.A.">
        <title>A Catalog of Tens of Thousands of Viruses from Human Metagenomes Reveals Hidden Associations with Chronic Diseases.</title>
        <authorList>
            <person name="Tisza M.J."/>
            <person name="Buck C.B."/>
        </authorList>
    </citation>
    <scope>NUCLEOTIDE SEQUENCE</scope>
    <source>
        <strain evidence="1">Ctrgt10</strain>
    </source>
</reference>
<organism evidence="1">
    <name type="scientific">Siphoviridae sp. ctrgt10</name>
    <dbReference type="NCBI Taxonomy" id="2826479"/>
    <lineage>
        <taxon>Viruses</taxon>
        <taxon>Duplodnaviria</taxon>
        <taxon>Heunggongvirae</taxon>
        <taxon>Uroviricota</taxon>
        <taxon>Caudoviricetes</taxon>
    </lineage>
</organism>
<accession>A0A8S5M7J0</accession>
<name>A0A8S5M7J0_9CAUD</name>
<evidence type="ECO:0000313" key="1">
    <source>
        <dbReference type="EMBL" id="DAD78136.1"/>
    </source>
</evidence>
<dbReference type="EMBL" id="BK014839">
    <property type="protein sequence ID" value="DAD78136.1"/>
    <property type="molecule type" value="Genomic_DNA"/>
</dbReference>
<protein>
    <submittedName>
        <fullName evidence="1">Uncharacterized protein</fullName>
    </submittedName>
</protein>
<sequence>MLVDLLSTDCQVSYNCNLAQVVGLHASIYLTELINISRKATIKNKLLDGKYFIVDRNYIEQRTTFDATEQKGLEKTLSQINVLSFGAATDSVCLDLDVLSGLVVGDADIQQKVKVAVQNTTTKKVTGKQRCAQEMKKYIYTTNSELYNAYSEWIDAVCDKLGWMSQKAVTVGQQTVDNYAKGDLDIALKLLEIATVSGWRDINFAIGKFEESYKSQFAEQRRKANSPAVRPRKEVGVEVF</sequence>